<gene>
    <name evidence="3" type="ORF">NCTC7807_01621</name>
</gene>
<sequence>MVLMVVFSSRISPRASMSIFLVRSPLAMAVVTIAMLRTWPVRLEAIEFTDSVRSFQVPETPGTRAWPPRMPSVPTSRATRVTSSANDDRVVTMVLTVSASWATSPLASTVTFLVRSPLATAVATWAMFRTCPVRLFAIVLTLSLRSFQMPVTPGTRAWPPRLPSVPTSRATRVTCSAKLESWSTMVLTVVTSSRISPLASTVIFLERSPRATAVVTSAMLRTCMVRLLAMLFTDWVRSFQVPETPSTRAWPPRMPSVPTSRETRVTCSAKAESWSTSVFRVFFSSRISPRASTSIFCDRSPRAMAVATWAIWRTCAVRLPAMPFTESVRSRQTPATPGTCAWPPSRPSVPTSRATRVTSSAKAESWSTIVLMVFFSSRISPRASMPIFCDRSPWATAVVTWAICRTWAVRLPAMRLTESVSSFQVPLTPSTCAWPPSRPSVPTSRAIRVTWSAKEESWSTMRFTVFFSCSISPETSTVTFCDRSPLATAVVTCAMLRTWPVRLRKAVFTESVRSFQVPAAPCTVAWPPSSPSTPTSRATRVTSAPNAESWSTMVLTVFFSSSISPETSTVTFCDRSPLATAVVTCAMSRTCVVRFRKTVLTESVRSFQVPAAPGTLACPPSCPSTPTSRATRVTSSAKVRSVSVIWLMVSASWATSPRALTVTLRDRSPLATAVVTSAIPRTCAVRLEAMRFTESVRSFHTPSTPGTCACPPSSPSVPTSRATRVTSEENDDSWSTIVLTVFLSSSISPATCTVTLRDRSPRATAVVTSAMSRTCAVSRYAMVLTESVRSFHDPDMPRTCACPPSLPSVPTSLATRVTSSVNRDNWSTRLFTVRPTFRNSPRNGCPEPSGACVRSSIRCSRSPSATAESTRPTSDTGWTRSSTRALDASIADAQEPSQTPVSSRSVSFPSRPTVRRTRDSSPVRCRLRSATSLNRAATSAITPSPVTVRRRRKLPSRIAARADFRRWSWAASTSTVPLLEALRDRPPCPRVVVLRAAAPDSTVSLPQGLTYCRVARAVAQSVPSVSLRPNQAITVRQLRTPSAHPPDRNRATGIRRDREGK</sequence>
<dbReference type="PROSITE" id="PS50835">
    <property type="entry name" value="IG_LIKE"/>
    <property type="match status" value="1"/>
</dbReference>
<feature type="region of interest" description="Disordered" evidence="1">
    <location>
        <begin position="857"/>
        <end position="922"/>
    </location>
</feature>
<organism evidence="3 4">
    <name type="scientific">Streptomyces griseus</name>
    <dbReference type="NCBI Taxonomy" id="1911"/>
    <lineage>
        <taxon>Bacteria</taxon>
        <taxon>Bacillati</taxon>
        <taxon>Actinomycetota</taxon>
        <taxon>Actinomycetes</taxon>
        <taxon>Kitasatosporales</taxon>
        <taxon>Streptomycetaceae</taxon>
        <taxon>Streptomyces</taxon>
    </lineage>
</organism>
<feature type="compositionally biased region" description="Polar residues" evidence="1">
    <location>
        <begin position="857"/>
        <end position="884"/>
    </location>
</feature>
<evidence type="ECO:0000259" key="2">
    <source>
        <dbReference type="PROSITE" id="PS50835"/>
    </source>
</evidence>
<evidence type="ECO:0000313" key="3">
    <source>
        <dbReference type="EMBL" id="SUO96614.1"/>
    </source>
</evidence>
<feature type="region of interest" description="Disordered" evidence="1">
    <location>
        <begin position="703"/>
        <end position="728"/>
    </location>
</feature>
<evidence type="ECO:0000256" key="1">
    <source>
        <dbReference type="SAM" id="MobiDB-lite"/>
    </source>
</evidence>
<feature type="compositionally biased region" description="Low complexity" evidence="1">
    <location>
        <begin position="899"/>
        <end position="912"/>
    </location>
</feature>
<evidence type="ECO:0000313" key="4">
    <source>
        <dbReference type="Proteomes" id="UP000254150"/>
    </source>
</evidence>
<dbReference type="AlphaFoldDB" id="A0A380MWR4"/>
<accession>A0A380MWR4</accession>
<reference evidence="3 4" key="1">
    <citation type="submission" date="2018-06" db="EMBL/GenBank/DDBJ databases">
        <authorList>
            <consortium name="Pathogen Informatics"/>
            <person name="Doyle S."/>
        </authorList>
    </citation>
    <scope>NUCLEOTIDE SEQUENCE [LARGE SCALE GENOMIC DNA]</scope>
    <source>
        <strain evidence="3 4">NCTC7807</strain>
    </source>
</reference>
<feature type="region of interest" description="Disordered" evidence="1">
    <location>
        <begin position="59"/>
        <end position="81"/>
    </location>
</feature>
<feature type="domain" description="Ig-like" evidence="2">
    <location>
        <begin position="835"/>
        <end position="942"/>
    </location>
</feature>
<feature type="compositionally biased region" description="Polar residues" evidence="1">
    <location>
        <begin position="716"/>
        <end position="725"/>
    </location>
</feature>
<feature type="region of interest" description="Disordered" evidence="1">
    <location>
        <begin position="330"/>
        <end position="352"/>
    </location>
</feature>
<name>A0A380MWR4_STRGR</name>
<proteinExistence type="predicted"/>
<protein>
    <recommendedName>
        <fullName evidence="2">Ig-like domain-containing protein</fullName>
    </recommendedName>
</protein>
<dbReference type="Proteomes" id="UP000254150">
    <property type="component" value="Unassembled WGS sequence"/>
</dbReference>
<feature type="compositionally biased region" description="Basic and acidic residues" evidence="1">
    <location>
        <begin position="1045"/>
        <end position="1061"/>
    </location>
</feature>
<dbReference type="EMBL" id="UHID01000001">
    <property type="protein sequence ID" value="SUO96614.1"/>
    <property type="molecule type" value="Genomic_DNA"/>
</dbReference>
<dbReference type="InterPro" id="IPR007110">
    <property type="entry name" value="Ig-like_dom"/>
</dbReference>
<feature type="region of interest" description="Disordered" evidence="1">
    <location>
        <begin position="1038"/>
        <end position="1061"/>
    </location>
</feature>